<evidence type="ECO:0000313" key="2">
    <source>
        <dbReference type="Proteomes" id="UP000001312"/>
    </source>
</evidence>
<dbReference type="AlphaFoldDB" id="A7E4S2"/>
<keyword evidence="2" id="KW-1185">Reference proteome</keyword>
<dbReference type="KEGG" id="ssl:SS1G_00294"/>
<reference evidence="2" key="1">
    <citation type="journal article" date="2011" name="PLoS Genet.">
        <title>Genomic analysis of the necrotrophic fungal pathogens Sclerotinia sclerotiorum and Botrytis cinerea.</title>
        <authorList>
            <person name="Amselem J."/>
            <person name="Cuomo C.A."/>
            <person name="van Kan J.A."/>
            <person name="Viaud M."/>
            <person name="Benito E.P."/>
            <person name="Couloux A."/>
            <person name="Coutinho P.M."/>
            <person name="de Vries R.P."/>
            <person name="Dyer P.S."/>
            <person name="Fillinger S."/>
            <person name="Fournier E."/>
            <person name="Gout L."/>
            <person name="Hahn M."/>
            <person name="Kohn L."/>
            <person name="Lapalu N."/>
            <person name="Plummer K.M."/>
            <person name="Pradier J.M."/>
            <person name="Quevillon E."/>
            <person name="Sharon A."/>
            <person name="Simon A."/>
            <person name="ten Have A."/>
            <person name="Tudzynski B."/>
            <person name="Tudzynski P."/>
            <person name="Wincker P."/>
            <person name="Andrew M."/>
            <person name="Anthouard V."/>
            <person name="Beever R.E."/>
            <person name="Beffa R."/>
            <person name="Benoit I."/>
            <person name="Bouzid O."/>
            <person name="Brault B."/>
            <person name="Chen Z."/>
            <person name="Choquer M."/>
            <person name="Collemare J."/>
            <person name="Cotton P."/>
            <person name="Danchin E.G."/>
            <person name="Da Silva C."/>
            <person name="Gautier A."/>
            <person name="Giraud C."/>
            <person name="Giraud T."/>
            <person name="Gonzalez C."/>
            <person name="Grossetete S."/>
            <person name="Guldener U."/>
            <person name="Henrissat B."/>
            <person name="Howlett B.J."/>
            <person name="Kodira C."/>
            <person name="Kretschmer M."/>
            <person name="Lappartient A."/>
            <person name="Leroch M."/>
            <person name="Levis C."/>
            <person name="Mauceli E."/>
            <person name="Neuveglise C."/>
            <person name="Oeser B."/>
            <person name="Pearson M."/>
            <person name="Poulain J."/>
            <person name="Poussereau N."/>
            <person name="Quesneville H."/>
            <person name="Rascle C."/>
            <person name="Schumacher J."/>
            <person name="Segurens B."/>
            <person name="Sexton A."/>
            <person name="Silva E."/>
            <person name="Sirven C."/>
            <person name="Soanes D.M."/>
            <person name="Talbot N.J."/>
            <person name="Templeton M."/>
            <person name="Yandava C."/>
            <person name="Yarden O."/>
            <person name="Zeng Q."/>
            <person name="Rollins J.A."/>
            <person name="Lebrun M.H."/>
            <person name="Dickman M."/>
        </authorList>
    </citation>
    <scope>NUCLEOTIDE SEQUENCE [LARGE SCALE GENOMIC DNA]</scope>
    <source>
        <strain evidence="2">ATCC 18683 / 1980 / Ss-1</strain>
    </source>
</reference>
<dbReference type="GeneID" id="5494854"/>
<dbReference type="RefSeq" id="XP_001598208.1">
    <property type="nucleotide sequence ID" value="XM_001598158.1"/>
</dbReference>
<name>A7E4S2_SCLS1</name>
<gene>
    <name evidence="1" type="ORF">SS1G_00294</name>
</gene>
<dbReference type="InParanoid" id="A7E4S2"/>
<organism evidence="1 2">
    <name type="scientific">Sclerotinia sclerotiorum (strain ATCC 18683 / 1980 / Ss-1)</name>
    <name type="common">White mold</name>
    <name type="synonym">Whetzelinia sclerotiorum</name>
    <dbReference type="NCBI Taxonomy" id="665079"/>
    <lineage>
        <taxon>Eukaryota</taxon>
        <taxon>Fungi</taxon>
        <taxon>Dikarya</taxon>
        <taxon>Ascomycota</taxon>
        <taxon>Pezizomycotina</taxon>
        <taxon>Leotiomycetes</taxon>
        <taxon>Helotiales</taxon>
        <taxon>Sclerotiniaceae</taxon>
        <taxon>Sclerotinia</taxon>
    </lineage>
</organism>
<evidence type="ECO:0000313" key="1">
    <source>
        <dbReference type="EMBL" id="EDN90894.1"/>
    </source>
</evidence>
<accession>A7E4S2</accession>
<dbReference type="EMBL" id="CH476621">
    <property type="protein sequence ID" value="EDN90894.1"/>
    <property type="molecule type" value="Genomic_DNA"/>
</dbReference>
<dbReference type="HOGENOM" id="CLU_3051776_0_0_1"/>
<protein>
    <submittedName>
        <fullName evidence="1">Uncharacterized protein</fullName>
    </submittedName>
</protein>
<proteinExistence type="predicted"/>
<dbReference type="Proteomes" id="UP000001312">
    <property type="component" value="Unassembled WGS sequence"/>
</dbReference>
<sequence>MTVHIFQKSASRTTVAPSSKRAYVSALRKSVEVVWLDVYNLDDLSQVINVNIQP</sequence>